<dbReference type="Pfam" id="PF00264">
    <property type="entry name" value="Tyrosinase"/>
    <property type="match status" value="2"/>
</dbReference>
<dbReference type="VEuPathDB" id="FungiDB:SDRG_15102"/>
<keyword evidence="2" id="KW-0677">Repeat</keyword>
<proteinExistence type="predicted"/>
<organism evidence="7 8">
    <name type="scientific">Saprolegnia diclina (strain VS20)</name>
    <dbReference type="NCBI Taxonomy" id="1156394"/>
    <lineage>
        <taxon>Eukaryota</taxon>
        <taxon>Sar</taxon>
        <taxon>Stramenopiles</taxon>
        <taxon>Oomycota</taxon>
        <taxon>Saprolegniomycetes</taxon>
        <taxon>Saprolegniales</taxon>
        <taxon>Saprolegniaceae</taxon>
        <taxon>Saprolegnia</taxon>
    </lineage>
</organism>
<evidence type="ECO:0000259" key="6">
    <source>
        <dbReference type="PROSITE" id="PS50948"/>
    </source>
</evidence>
<feature type="domain" description="Apple" evidence="6">
    <location>
        <begin position="175"/>
        <end position="248"/>
    </location>
</feature>
<dbReference type="EMBL" id="JH767215">
    <property type="protein sequence ID" value="EQC27094.1"/>
    <property type="molecule type" value="Genomic_DNA"/>
</dbReference>
<keyword evidence="8" id="KW-1185">Reference proteome</keyword>
<dbReference type="Gene3D" id="3.50.4.10">
    <property type="entry name" value="Hepatocyte Growth Factor"/>
    <property type="match status" value="3"/>
</dbReference>
<evidence type="ECO:0000313" key="8">
    <source>
        <dbReference type="Proteomes" id="UP000030762"/>
    </source>
</evidence>
<sequence length="683" mass="75353">MREWVLAATAILVVANQCNTAQNDTDYWGNDLSTASQSSYGACCSLCVSSAGCTHYVWNSYTSMCILKQGVPRPANSVPGAFASILSRPASDNDKCDQVRENTDFWGHDLHQTTQYSAGDCCTDCSSEPECTHYVWNSNTNTCILKYGTPSPSSTVLGAYAATAKSTPPPNVDTCHSVQKDTDFWGNDLEQTTQYNYGACCSECARRAECTHYVWNSHTTTCILKQGIPSPSSAVLGAYAATMPTKSCGARVRKEWSSLSISEQNLYIDAITKAKTVGHLDTFVRVHRNDMTFYEPHGSTCAFWFWHRRFLLGYEQMLRSLDPTYACITVPYIDYAGAAAAWKDKSCSSVVSCSPAVRAMYSLPPAFSNVVRGDWTEHGFGPAFTLDMIKLSLLPSDMNTPMIAISTNIETGVHNSLHSELGGDMAGHWSNNDPLFYLHHATVDLFQVVYRKCRLDGVAPTDPRNFASCQVQASGPGRDGTVNGDTAPWMQEDTVPSVVDEDPATKTWFQGIPDTYLALTDASQLGPFSYTYELQGSFADLYNQCDKVGTTPMHSGVAESSDVTSTSIEKAWRQALYDEAFNDKIPANETNDEIAKVTIMLYDKCMGGVNDFTDDFKHTWHIMEPKPAFEQLQSILDGTNSIRITNWRKVNCDYYHCWCNCTATADAATLTPAGLQNIHCVHY</sequence>
<dbReference type="GO" id="GO:0046872">
    <property type="term" value="F:metal ion binding"/>
    <property type="evidence" value="ECO:0007669"/>
    <property type="project" value="UniProtKB-KW"/>
</dbReference>
<dbReference type="PANTHER" id="PTHR11474">
    <property type="entry name" value="TYROSINASE FAMILY MEMBER"/>
    <property type="match status" value="1"/>
</dbReference>
<dbReference type="InterPro" id="IPR008922">
    <property type="entry name" value="Di-copper_centre_dom_sf"/>
</dbReference>
<feature type="chain" id="PRO_5004568858" description="Apple domain-containing protein" evidence="5">
    <location>
        <begin position="21"/>
        <end position="683"/>
    </location>
</feature>
<dbReference type="InterPro" id="IPR050316">
    <property type="entry name" value="Tyrosinase/Hemocyanin"/>
</dbReference>
<dbReference type="InterPro" id="IPR003609">
    <property type="entry name" value="Pan_app"/>
</dbReference>
<dbReference type="GO" id="GO:0005576">
    <property type="term" value="C:extracellular region"/>
    <property type="evidence" value="ECO:0007669"/>
    <property type="project" value="InterPro"/>
</dbReference>
<name>T0PNV2_SAPDV</name>
<dbReference type="InParanoid" id="T0PNV2"/>
<dbReference type="GO" id="GO:0006508">
    <property type="term" value="P:proteolysis"/>
    <property type="evidence" value="ECO:0007669"/>
    <property type="project" value="InterPro"/>
</dbReference>
<dbReference type="SUPFAM" id="SSF48056">
    <property type="entry name" value="Di-copper centre-containing domain"/>
    <property type="match status" value="1"/>
</dbReference>
<dbReference type="PROSITE" id="PS00498">
    <property type="entry name" value="TYROSINASE_2"/>
    <property type="match status" value="1"/>
</dbReference>
<dbReference type="Proteomes" id="UP000030762">
    <property type="component" value="Unassembled WGS sequence"/>
</dbReference>
<dbReference type="CDD" id="cd01100">
    <property type="entry name" value="APPLE_Factor_XI_like"/>
    <property type="match status" value="3"/>
</dbReference>
<keyword evidence="3" id="KW-0186">Copper</keyword>
<dbReference type="InterPro" id="IPR000177">
    <property type="entry name" value="Apple"/>
</dbReference>
<dbReference type="GO" id="GO:0016491">
    <property type="term" value="F:oxidoreductase activity"/>
    <property type="evidence" value="ECO:0007669"/>
    <property type="project" value="InterPro"/>
</dbReference>
<dbReference type="PRINTS" id="PR00092">
    <property type="entry name" value="TYROSINASE"/>
</dbReference>
<dbReference type="SMART" id="SM00223">
    <property type="entry name" value="APPLE"/>
    <property type="match status" value="2"/>
</dbReference>
<evidence type="ECO:0000256" key="3">
    <source>
        <dbReference type="ARBA" id="ARBA00023008"/>
    </source>
</evidence>
<dbReference type="RefSeq" id="XP_008619488.1">
    <property type="nucleotide sequence ID" value="XM_008621266.1"/>
</dbReference>
<dbReference type="Gene3D" id="1.10.1280.10">
    <property type="entry name" value="Di-copper center containing domain from catechol oxidase"/>
    <property type="match status" value="2"/>
</dbReference>
<keyword evidence="1" id="KW-0479">Metal-binding</keyword>
<accession>T0PNV2</accession>
<evidence type="ECO:0000256" key="2">
    <source>
        <dbReference type="ARBA" id="ARBA00022737"/>
    </source>
</evidence>
<keyword evidence="5" id="KW-0732">Signal</keyword>
<dbReference type="PROSITE" id="PS50948">
    <property type="entry name" value="PAN"/>
    <property type="match status" value="1"/>
</dbReference>
<protein>
    <recommendedName>
        <fullName evidence="6">Apple domain-containing protein</fullName>
    </recommendedName>
</protein>
<dbReference type="Pfam" id="PF14295">
    <property type="entry name" value="PAN_4"/>
    <property type="match status" value="2"/>
</dbReference>
<keyword evidence="4" id="KW-1015">Disulfide bond</keyword>
<dbReference type="OMA" id="ECTHYVW"/>
<dbReference type="PANTHER" id="PTHR11474:SF126">
    <property type="entry name" value="TYROSINASE-LIKE PROTEIN TYR-1-RELATED"/>
    <property type="match status" value="1"/>
</dbReference>
<dbReference type="STRING" id="1156394.T0PNV2"/>
<gene>
    <name evidence="7" type="ORF">SDRG_15102</name>
</gene>
<dbReference type="InterPro" id="IPR002227">
    <property type="entry name" value="Tyrosinase_Cu-bd"/>
</dbReference>
<dbReference type="GeneID" id="19955829"/>
<feature type="signal peptide" evidence="5">
    <location>
        <begin position="1"/>
        <end position="20"/>
    </location>
</feature>
<evidence type="ECO:0000313" key="7">
    <source>
        <dbReference type="EMBL" id="EQC27094.1"/>
    </source>
</evidence>
<evidence type="ECO:0000256" key="4">
    <source>
        <dbReference type="ARBA" id="ARBA00023157"/>
    </source>
</evidence>
<dbReference type="OrthoDB" id="6132182at2759"/>
<dbReference type="AlphaFoldDB" id="T0PNV2"/>
<dbReference type="Pfam" id="PF00024">
    <property type="entry name" value="PAN_1"/>
    <property type="match status" value="1"/>
</dbReference>
<reference evidence="7 8" key="1">
    <citation type="submission" date="2012-04" db="EMBL/GenBank/DDBJ databases">
        <title>The Genome Sequence of Saprolegnia declina VS20.</title>
        <authorList>
            <consortium name="The Broad Institute Genome Sequencing Platform"/>
            <person name="Russ C."/>
            <person name="Nusbaum C."/>
            <person name="Tyler B."/>
            <person name="van West P."/>
            <person name="Dieguez-Uribeondo J."/>
            <person name="de Bruijn I."/>
            <person name="Tripathy S."/>
            <person name="Jiang R."/>
            <person name="Young S.K."/>
            <person name="Zeng Q."/>
            <person name="Gargeya S."/>
            <person name="Fitzgerald M."/>
            <person name="Haas B."/>
            <person name="Abouelleil A."/>
            <person name="Alvarado L."/>
            <person name="Arachchi H.M."/>
            <person name="Berlin A."/>
            <person name="Chapman S.B."/>
            <person name="Goldberg J."/>
            <person name="Griggs A."/>
            <person name="Gujja S."/>
            <person name="Hansen M."/>
            <person name="Howarth C."/>
            <person name="Imamovic A."/>
            <person name="Larimer J."/>
            <person name="McCowen C."/>
            <person name="Montmayeur A."/>
            <person name="Murphy C."/>
            <person name="Neiman D."/>
            <person name="Pearson M."/>
            <person name="Priest M."/>
            <person name="Roberts A."/>
            <person name="Saif S."/>
            <person name="Shea T."/>
            <person name="Sisk P."/>
            <person name="Sykes S."/>
            <person name="Wortman J."/>
            <person name="Nusbaum C."/>
            <person name="Birren B."/>
        </authorList>
    </citation>
    <scope>NUCLEOTIDE SEQUENCE [LARGE SCALE GENOMIC DNA]</scope>
    <source>
        <strain evidence="7 8">VS20</strain>
    </source>
</reference>
<evidence type="ECO:0000256" key="1">
    <source>
        <dbReference type="ARBA" id="ARBA00022723"/>
    </source>
</evidence>
<evidence type="ECO:0000256" key="5">
    <source>
        <dbReference type="SAM" id="SignalP"/>
    </source>
</evidence>